<dbReference type="Proteomes" id="UP000887540">
    <property type="component" value="Unplaced"/>
</dbReference>
<organism evidence="1 2">
    <name type="scientific">Acrobeloides nanus</name>
    <dbReference type="NCBI Taxonomy" id="290746"/>
    <lineage>
        <taxon>Eukaryota</taxon>
        <taxon>Metazoa</taxon>
        <taxon>Ecdysozoa</taxon>
        <taxon>Nematoda</taxon>
        <taxon>Chromadorea</taxon>
        <taxon>Rhabditida</taxon>
        <taxon>Tylenchina</taxon>
        <taxon>Cephalobomorpha</taxon>
        <taxon>Cephaloboidea</taxon>
        <taxon>Cephalobidae</taxon>
        <taxon>Acrobeloides</taxon>
    </lineage>
</organism>
<evidence type="ECO:0000313" key="2">
    <source>
        <dbReference type="WBParaSite" id="ACRNAN_scaffold22494.g21563.t1"/>
    </source>
</evidence>
<sequence length="94" mass="10774">MNPQTEMKTLNVELTHQFEQLLQDSINFLTSKSILESVKNLKRNDSDDQYIRRNSRGFIAGLQTIPPEKTSFRIRIEELAYPNQEAGPSNSFSG</sequence>
<dbReference type="WBParaSite" id="ACRNAN_scaffold22494.g21563.t1">
    <property type="protein sequence ID" value="ACRNAN_scaffold22494.g21563.t1"/>
    <property type="gene ID" value="ACRNAN_scaffold22494.g21563"/>
</dbReference>
<keyword evidence="1" id="KW-1185">Reference proteome</keyword>
<evidence type="ECO:0000313" key="1">
    <source>
        <dbReference type="Proteomes" id="UP000887540"/>
    </source>
</evidence>
<proteinExistence type="predicted"/>
<accession>A0A914DCC7</accession>
<name>A0A914DCC7_9BILA</name>
<reference evidence="2" key="1">
    <citation type="submission" date="2022-11" db="UniProtKB">
        <authorList>
            <consortium name="WormBaseParasite"/>
        </authorList>
    </citation>
    <scope>IDENTIFICATION</scope>
</reference>
<dbReference type="AlphaFoldDB" id="A0A914DCC7"/>
<protein>
    <submittedName>
        <fullName evidence="2">Uncharacterized protein</fullName>
    </submittedName>
</protein>